<protein>
    <submittedName>
        <fullName evidence="2">Uncharacterized protein</fullName>
    </submittedName>
</protein>
<comment type="caution">
    <text evidence="2">The sequence shown here is derived from an EMBL/GenBank/DDBJ whole genome shotgun (WGS) entry which is preliminary data.</text>
</comment>
<feature type="region of interest" description="Disordered" evidence="1">
    <location>
        <begin position="83"/>
        <end position="115"/>
    </location>
</feature>
<evidence type="ECO:0000313" key="2">
    <source>
        <dbReference type="EMBL" id="KAL2490871.1"/>
    </source>
</evidence>
<dbReference type="EMBL" id="JBFOLK010000008">
    <property type="protein sequence ID" value="KAL2490871.1"/>
    <property type="molecule type" value="Genomic_DNA"/>
</dbReference>
<proteinExistence type="predicted"/>
<organism evidence="2 3">
    <name type="scientific">Abeliophyllum distichum</name>
    <dbReference type="NCBI Taxonomy" id="126358"/>
    <lineage>
        <taxon>Eukaryota</taxon>
        <taxon>Viridiplantae</taxon>
        <taxon>Streptophyta</taxon>
        <taxon>Embryophyta</taxon>
        <taxon>Tracheophyta</taxon>
        <taxon>Spermatophyta</taxon>
        <taxon>Magnoliopsida</taxon>
        <taxon>eudicotyledons</taxon>
        <taxon>Gunneridae</taxon>
        <taxon>Pentapetalae</taxon>
        <taxon>asterids</taxon>
        <taxon>lamiids</taxon>
        <taxon>Lamiales</taxon>
        <taxon>Oleaceae</taxon>
        <taxon>Forsythieae</taxon>
        <taxon>Abeliophyllum</taxon>
    </lineage>
</organism>
<feature type="compositionally biased region" description="Polar residues" evidence="1">
    <location>
        <begin position="106"/>
        <end position="115"/>
    </location>
</feature>
<evidence type="ECO:0000256" key="1">
    <source>
        <dbReference type="SAM" id="MobiDB-lite"/>
    </source>
</evidence>
<dbReference type="PANTHER" id="PTHR38370">
    <property type="entry name" value="BETA-1,4-XYLOSIDASE"/>
    <property type="match status" value="1"/>
</dbReference>
<keyword evidence="3" id="KW-1185">Reference proteome</keyword>
<evidence type="ECO:0000313" key="3">
    <source>
        <dbReference type="Proteomes" id="UP001604336"/>
    </source>
</evidence>
<dbReference type="AlphaFoldDB" id="A0ABD1RRD8"/>
<sequence length="115" mass="13154">MPRSLQNILFIMEGLIPFLLHAMKKQRPQHAYRSLSENSTRSYHLLLGGESVEGSSHRRTRSEFQPPSVDFLQQRSGMQYISHTKSFSKGYKAPPSNVDNGLRQRGSISTTNYKK</sequence>
<gene>
    <name evidence="2" type="ORF">Adt_26499</name>
</gene>
<name>A0ABD1RRD8_9LAMI</name>
<dbReference type="Proteomes" id="UP001604336">
    <property type="component" value="Unassembled WGS sequence"/>
</dbReference>
<accession>A0ABD1RRD8</accession>
<dbReference type="PANTHER" id="PTHR38370:SF1">
    <property type="entry name" value="BETA-1,4-XYLOSIDASE"/>
    <property type="match status" value="1"/>
</dbReference>
<reference evidence="3" key="1">
    <citation type="submission" date="2024-07" db="EMBL/GenBank/DDBJ databases">
        <title>Two chromosome-level genome assemblies of Korean endemic species Abeliophyllum distichum and Forsythia ovata (Oleaceae).</title>
        <authorList>
            <person name="Jang H."/>
        </authorList>
    </citation>
    <scope>NUCLEOTIDE SEQUENCE [LARGE SCALE GENOMIC DNA]</scope>
</reference>